<feature type="chain" id="PRO_5046412278" description="DUF916 domain-containing protein" evidence="3">
    <location>
        <begin position="37"/>
        <end position="658"/>
    </location>
</feature>
<keyword evidence="2" id="KW-0812">Transmembrane</keyword>
<reference evidence="4 5" key="1">
    <citation type="journal article" date="2019" name="Int. J. Syst. Evol. Microbiol.">
        <title>The Global Catalogue of Microorganisms (GCM) 10K type strain sequencing project: providing services to taxonomists for standard genome sequencing and annotation.</title>
        <authorList>
            <consortium name="The Broad Institute Genomics Platform"/>
            <consortium name="The Broad Institute Genome Sequencing Center for Infectious Disease"/>
            <person name="Wu L."/>
            <person name="Ma J."/>
        </authorList>
    </citation>
    <scope>NUCLEOTIDE SEQUENCE [LARGE SCALE GENOMIC DNA]</scope>
    <source>
        <strain evidence="4 5">JCM 13004</strain>
    </source>
</reference>
<feature type="region of interest" description="Disordered" evidence="1">
    <location>
        <begin position="31"/>
        <end position="99"/>
    </location>
</feature>
<evidence type="ECO:0008006" key="6">
    <source>
        <dbReference type="Google" id="ProtNLM"/>
    </source>
</evidence>
<feature type="compositionally biased region" description="Low complexity" evidence="1">
    <location>
        <begin position="31"/>
        <end position="79"/>
    </location>
</feature>
<name>A0ABN1W6G0_9ACTN</name>
<gene>
    <name evidence="4" type="ORF">GCM10009665_21570</name>
</gene>
<evidence type="ECO:0000313" key="4">
    <source>
        <dbReference type="EMBL" id="GAA1230857.1"/>
    </source>
</evidence>
<organism evidence="4 5">
    <name type="scientific">Kitasatospora nipponensis</name>
    <dbReference type="NCBI Taxonomy" id="258049"/>
    <lineage>
        <taxon>Bacteria</taxon>
        <taxon>Bacillati</taxon>
        <taxon>Actinomycetota</taxon>
        <taxon>Actinomycetes</taxon>
        <taxon>Kitasatosporales</taxon>
        <taxon>Streptomycetaceae</taxon>
        <taxon>Kitasatospora</taxon>
    </lineage>
</organism>
<proteinExistence type="predicted"/>
<keyword evidence="3" id="KW-0732">Signal</keyword>
<accession>A0ABN1W6G0</accession>
<keyword evidence="5" id="KW-1185">Reference proteome</keyword>
<evidence type="ECO:0000256" key="3">
    <source>
        <dbReference type="SAM" id="SignalP"/>
    </source>
</evidence>
<keyword evidence="2" id="KW-1133">Transmembrane helix</keyword>
<protein>
    <recommendedName>
        <fullName evidence="6">DUF916 domain-containing protein</fullName>
    </recommendedName>
</protein>
<feature type="transmembrane region" description="Helical" evidence="2">
    <location>
        <begin position="618"/>
        <end position="636"/>
    </location>
</feature>
<comment type="caution">
    <text evidence="4">The sequence shown here is derived from an EMBL/GenBank/DDBJ whole genome shotgun (WGS) entry which is preliminary data.</text>
</comment>
<evidence type="ECO:0000313" key="5">
    <source>
        <dbReference type="Proteomes" id="UP001500037"/>
    </source>
</evidence>
<keyword evidence="2" id="KW-0472">Membrane</keyword>
<feature type="signal peptide" evidence="3">
    <location>
        <begin position="1"/>
        <end position="36"/>
    </location>
</feature>
<evidence type="ECO:0000256" key="2">
    <source>
        <dbReference type="SAM" id="Phobius"/>
    </source>
</evidence>
<dbReference type="Proteomes" id="UP001500037">
    <property type="component" value="Unassembled WGS sequence"/>
</dbReference>
<dbReference type="EMBL" id="BAAALF010000027">
    <property type="protein sequence ID" value="GAA1230857.1"/>
    <property type="molecule type" value="Genomic_DNA"/>
</dbReference>
<evidence type="ECO:0000256" key="1">
    <source>
        <dbReference type="SAM" id="MobiDB-lite"/>
    </source>
</evidence>
<sequence length="658" mass="65488">MPRVRRTPMNRLLPALTAALAAALLALGPGAGPARADDPGTPAAPGPQQSAPAAPSSAPAAQPAGGTPAQPQQPGSAQTFGIQPATDGQPDTRGAFTYSATPGATLKDQVAVANYSDQPLTLQLYAADAFNTDTGGYDVLAAGKPSSQAGSWLRTGTDQLTLPAHSQQVFPFTLAVPADASPGDHPAGIVVALRRDTKDAKGNTVTVDQRVGARVNLRVSGDLRADLRVEDVRTVYHPSVNPIDSGHTTISYTVRNAGNVRLAGRQAVRVTNAFGTLATSAGSPDLQELLPGNTVRYHLEVSGAYPTLWSTAGITVDPLAVAGDRDPKLSSSTEKHRFASIPWALLAVLVPALALAEFAPRRRRPAPGGGGVGAAPGADPDAAPGAGAGVAPAAGAAPAAVVTGGAALALLLLALTAAGLAGGPRAVADAPAASPAASAPAASAPAAPVVAVPGLPGTLAFDYPTGHDDDPVDLLTSGPCPHPTVDYLTVRITGAGFPAEGAPLNGTAAASIYHVAANGGYVLPLATTLRTVATGHGVTELHGPYTLTASCRGRVNPASVLDFTGVLNFDTPTTWQTASVAPDGVIHAANAEPAPGPAAALRSAPVAARPAPASGTPTAAWVAMGLGALLLGWIGLPHLRGRRRGAGAAAAAGTEADA</sequence>